<feature type="region of interest" description="Disordered" evidence="5">
    <location>
        <begin position="266"/>
        <end position="294"/>
    </location>
</feature>
<dbReference type="InterPro" id="IPR045119">
    <property type="entry name" value="SUN1-5"/>
</dbReference>
<feature type="compositionally biased region" description="Polar residues" evidence="5">
    <location>
        <begin position="159"/>
        <end position="184"/>
    </location>
</feature>
<feature type="compositionally biased region" description="Pro residues" evidence="5">
    <location>
        <begin position="338"/>
        <end position="348"/>
    </location>
</feature>
<dbReference type="Proteomes" id="UP000799444">
    <property type="component" value="Unassembled WGS sequence"/>
</dbReference>
<feature type="compositionally biased region" description="Polar residues" evidence="5">
    <location>
        <begin position="127"/>
        <end position="142"/>
    </location>
</feature>
<dbReference type="InterPro" id="IPR012919">
    <property type="entry name" value="SUN_dom"/>
</dbReference>
<evidence type="ECO:0000256" key="4">
    <source>
        <dbReference type="ARBA" id="ARBA00023136"/>
    </source>
</evidence>
<feature type="region of interest" description="Disordered" evidence="5">
    <location>
        <begin position="328"/>
        <end position="353"/>
    </location>
</feature>
<name>A0A9P4R3H0_9PLEO</name>
<accession>A0A9P4R3H0</accession>
<evidence type="ECO:0000256" key="5">
    <source>
        <dbReference type="SAM" id="MobiDB-lite"/>
    </source>
</evidence>
<feature type="domain" description="SUN" evidence="7">
    <location>
        <begin position="569"/>
        <end position="756"/>
    </location>
</feature>
<evidence type="ECO:0000313" key="8">
    <source>
        <dbReference type="EMBL" id="KAF2736102.1"/>
    </source>
</evidence>
<dbReference type="OrthoDB" id="342281at2759"/>
<evidence type="ECO:0000256" key="6">
    <source>
        <dbReference type="SAM" id="Phobius"/>
    </source>
</evidence>
<reference evidence="8" key="1">
    <citation type="journal article" date="2020" name="Stud. Mycol.">
        <title>101 Dothideomycetes genomes: a test case for predicting lifestyles and emergence of pathogens.</title>
        <authorList>
            <person name="Haridas S."/>
            <person name="Albert R."/>
            <person name="Binder M."/>
            <person name="Bloem J."/>
            <person name="Labutti K."/>
            <person name="Salamov A."/>
            <person name="Andreopoulos B."/>
            <person name="Baker S."/>
            <person name="Barry K."/>
            <person name="Bills G."/>
            <person name="Bluhm B."/>
            <person name="Cannon C."/>
            <person name="Castanera R."/>
            <person name="Culley D."/>
            <person name="Daum C."/>
            <person name="Ezra D."/>
            <person name="Gonzalez J."/>
            <person name="Henrissat B."/>
            <person name="Kuo A."/>
            <person name="Liang C."/>
            <person name="Lipzen A."/>
            <person name="Lutzoni F."/>
            <person name="Magnuson J."/>
            <person name="Mondo S."/>
            <person name="Nolan M."/>
            <person name="Ohm R."/>
            <person name="Pangilinan J."/>
            <person name="Park H.-J."/>
            <person name="Ramirez L."/>
            <person name="Alfaro M."/>
            <person name="Sun H."/>
            <person name="Tritt A."/>
            <person name="Yoshinaga Y."/>
            <person name="Zwiers L.-H."/>
            <person name="Turgeon B."/>
            <person name="Goodwin S."/>
            <person name="Spatafora J."/>
            <person name="Crous P."/>
            <person name="Grigoriev I."/>
        </authorList>
    </citation>
    <scope>NUCLEOTIDE SEQUENCE</scope>
    <source>
        <strain evidence="8">CBS 125425</strain>
    </source>
</reference>
<protein>
    <recommendedName>
        <fullName evidence="7">SUN domain-containing protein</fullName>
    </recommendedName>
</protein>
<keyword evidence="2 6" id="KW-0812">Transmembrane</keyword>
<feature type="compositionally biased region" description="Polar residues" evidence="5">
    <location>
        <begin position="94"/>
        <end position="106"/>
    </location>
</feature>
<proteinExistence type="predicted"/>
<comment type="caution">
    <text evidence="8">The sequence shown here is derived from an EMBL/GenBank/DDBJ whole genome shotgun (WGS) entry which is preliminary data.</text>
</comment>
<keyword evidence="9" id="KW-1185">Reference proteome</keyword>
<evidence type="ECO:0000256" key="3">
    <source>
        <dbReference type="ARBA" id="ARBA00022989"/>
    </source>
</evidence>
<evidence type="ECO:0000259" key="7">
    <source>
        <dbReference type="PROSITE" id="PS51469"/>
    </source>
</evidence>
<dbReference type="EMBL" id="ML996128">
    <property type="protein sequence ID" value="KAF2736102.1"/>
    <property type="molecule type" value="Genomic_DNA"/>
</dbReference>
<gene>
    <name evidence="8" type="ORF">EJ04DRAFT_562701</name>
</gene>
<feature type="compositionally biased region" description="Polar residues" evidence="5">
    <location>
        <begin position="192"/>
        <end position="202"/>
    </location>
</feature>
<keyword evidence="4 6" id="KW-0472">Membrane</keyword>
<dbReference type="Pfam" id="PF07738">
    <property type="entry name" value="Sad1_UNC"/>
    <property type="match status" value="1"/>
</dbReference>
<dbReference type="Gene3D" id="2.60.120.260">
    <property type="entry name" value="Galactose-binding domain-like"/>
    <property type="match status" value="1"/>
</dbReference>
<keyword evidence="3 6" id="KW-1133">Transmembrane helix</keyword>
<feature type="compositionally biased region" description="Basic and acidic residues" evidence="5">
    <location>
        <begin position="83"/>
        <end position="93"/>
    </location>
</feature>
<dbReference type="AlphaFoldDB" id="A0A9P4R3H0"/>
<dbReference type="GO" id="GO:0034993">
    <property type="term" value="C:meiotic nuclear membrane microtubule tethering complex"/>
    <property type="evidence" value="ECO:0007669"/>
    <property type="project" value="TreeGrafter"/>
</dbReference>
<feature type="region of interest" description="Disordered" evidence="5">
    <location>
        <begin position="1"/>
        <end position="242"/>
    </location>
</feature>
<dbReference type="PANTHER" id="PTHR12911:SF8">
    <property type="entry name" value="KLAROID PROTEIN-RELATED"/>
    <property type="match status" value="1"/>
</dbReference>
<evidence type="ECO:0000256" key="2">
    <source>
        <dbReference type="ARBA" id="ARBA00022692"/>
    </source>
</evidence>
<dbReference type="GO" id="GO:0043495">
    <property type="term" value="F:protein-membrane adaptor activity"/>
    <property type="evidence" value="ECO:0007669"/>
    <property type="project" value="TreeGrafter"/>
</dbReference>
<feature type="compositionally biased region" description="Acidic residues" evidence="5">
    <location>
        <begin position="109"/>
        <end position="119"/>
    </location>
</feature>
<evidence type="ECO:0000256" key="1">
    <source>
        <dbReference type="ARBA" id="ARBA00004370"/>
    </source>
</evidence>
<evidence type="ECO:0000313" key="9">
    <source>
        <dbReference type="Proteomes" id="UP000799444"/>
    </source>
</evidence>
<feature type="transmembrane region" description="Helical" evidence="6">
    <location>
        <begin position="302"/>
        <end position="323"/>
    </location>
</feature>
<dbReference type="PANTHER" id="PTHR12911">
    <property type="entry name" value="SAD1/UNC-84-LIKE PROTEIN-RELATED"/>
    <property type="match status" value="1"/>
</dbReference>
<sequence length="756" mass="82250">MAGSRARSQTGGATPRRSARLASDAGTSDRPAETGEGQAGPNKATIGKVKSRKSNAYGSSGRIGDAEDMTATPAGFMQAFQSSREEAVIRGNERPSQFRPSLSPVRSNEEEEEEEDYQEESVRGNMATGSQANNDSSHNISKSFGDDHEGGILGAPVAGTSNMNKASNARKSGLASSVQKTGISNLKRGTMSRLNKQDTPLNARTRGEDDSDDELGAFFTHTPAPGTTYLRRNPVPRPHVPAIFTQAPTSKYDKATGRLLYNDAIPPYDRYRIPPQDAQEPSRDPPAPAEAPAAPKKSRYSWLALLGILAVFLITTMVAGMMARSGSGLSMPGTWQPSPSPSPSPSPLPHSLDDECEGDRVWRVVFRRLFWLDRNQTAIQTNVKEIETKVKDIESSVQTKVNDMESSVQSLYDALPKNLAVVQNPDGSVTIPDEFWRALLSKLNSEGFASRKNTRDAEWIAFLGKNGDKIDDLVARWREGQDSGPNSLVSRDEFMELMATEYVKIRGDVDNQIAAALKAAKKELAAAARADATAAFLDQLRLESLALSNLVANQQLTLSTVNWFAVGNGAIINPYRTSPTYHGQGSRLWRWARYMMALQRAPNPPVTALEHWNDAGDCWCTAMAPSPGGDGGAQLAVDLQRPVYPKRVTVEHLPKAASIEIRSAPREMELWVRVSGASQDSTPHASTCGAGPRGWTCLGRFSYNVHASNHVQTFNLDVDLESMGVGPATNYMVRVDSNWGLPHTCLYRLRLHGDAA</sequence>
<feature type="compositionally biased region" description="Polar residues" evidence="5">
    <location>
        <begin position="1"/>
        <end position="12"/>
    </location>
</feature>
<comment type="subcellular location">
    <subcellularLocation>
        <location evidence="1">Membrane</location>
    </subcellularLocation>
</comment>
<organism evidence="8 9">
    <name type="scientific">Polyplosphaeria fusca</name>
    <dbReference type="NCBI Taxonomy" id="682080"/>
    <lineage>
        <taxon>Eukaryota</taxon>
        <taxon>Fungi</taxon>
        <taxon>Dikarya</taxon>
        <taxon>Ascomycota</taxon>
        <taxon>Pezizomycotina</taxon>
        <taxon>Dothideomycetes</taxon>
        <taxon>Pleosporomycetidae</taxon>
        <taxon>Pleosporales</taxon>
        <taxon>Tetraplosphaeriaceae</taxon>
        <taxon>Polyplosphaeria</taxon>
    </lineage>
</organism>
<dbReference type="PROSITE" id="PS51469">
    <property type="entry name" value="SUN"/>
    <property type="match status" value="1"/>
</dbReference>